<feature type="compositionally biased region" description="Basic and acidic residues" evidence="2">
    <location>
        <begin position="332"/>
        <end position="344"/>
    </location>
</feature>
<name>A0A8T2S1E2_CERRI</name>
<dbReference type="EMBL" id="CM035428">
    <property type="protein sequence ID" value="KAH7302546.1"/>
    <property type="molecule type" value="Genomic_DNA"/>
</dbReference>
<comment type="caution">
    <text evidence="3">The sequence shown here is derived from an EMBL/GenBank/DDBJ whole genome shotgun (WGS) entry which is preliminary data.</text>
</comment>
<feature type="compositionally biased region" description="Basic and acidic residues" evidence="2">
    <location>
        <begin position="367"/>
        <end position="379"/>
    </location>
</feature>
<dbReference type="PANTHER" id="PTHR37028">
    <property type="entry name" value="UNNAMED PRODUCT-RELATED"/>
    <property type="match status" value="1"/>
</dbReference>
<organism evidence="3 4">
    <name type="scientific">Ceratopteris richardii</name>
    <name type="common">Triangle waterfern</name>
    <dbReference type="NCBI Taxonomy" id="49495"/>
    <lineage>
        <taxon>Eukaryota</taxon>
        <taxon>Viridiplantae</taxon>
        <taxon>Streptophyta</taxon>
        <taxon>Embryophyta</taxon>
        <taxon>Tracheophyta</taxon>
        <taxon>Polypodiopsida</taxon>
        <taxon>Polypodiidae</taxon>
        <taxon>Polypodiales</taxon>
        <taxon>Pteridineae</taxon>
        <taxon>Pteridaceae</taxon>
        <taxon>Parkerioideae</taxon>
        <taxon>Ceratopteris</taxon>
    </lineage>
</organism>
<reference evidence="3 4" key="1">
    <citation type="submission" date="2021-08" db="EMBL/GenBank/DDBJ databases">
        <title>WGS assembly of Ceratopteris richardii.</title>
        <authorList>
            <person name="Marchant D.B."/>
            <person name="Chen G."/>
            <person name="Jenkins J."/>
            <person name="Shu S."/>
            <person name="Leebens-Mack J."/>
            <person name="Grimwood J."/>
            <person name="Schmutz J."/>
            <person name="Soltis P."/>
            <person name="Soltis D."/>
            <person name="Chen Z.-H."/>
        </authorList>
    </citation>
    <scope>NUCLEOTIDE SEQUENCE [LARGE SCALE GENOMIC DNA]</scope>
    <source>
        <strain evidence="3">Whitten #5841</strain>
        <tissue evidence="3">Leaf</tissue>
    </source>
</reference>
<feature type="region of interest" description="Disordered" evidence="2">
    <location>
        <begin position="292"/>
        <end position="379"/>
    </location>
</feature>
<protein>
    <submittedName>
        <fullName evidence="3">Uncharacterized protein</fullName>
    </submittedName>
</protein>
<proteinExistence type="predicted"/>
<dbReference type="Proteomes" id="UP000825935">
    <property type="component" value="Chromosome 23"/>
</dbReference>
<gene>
    <name evidence="3" type="ORF">KP509_23G077000</name>
</gene>
<feature type="compositionally biased region" description="Polar residues" evidence="2">
    <location>
        <begin position="300"/>
        <end position="317"/>
    </location>
</feature>
<evidence type="ECO:0000313" key="3">
    <source>
        <dbReference type="EMBL" id="KAH7302546.1"/>
    </source>
</evidence>
<accession>A0A8T2S1E2</accession>
<sequence>MEQSPGYRECIEDSIRRCEELLALSPLALETSGLRRSFSGKEQHPNTKKACSTKEKEDLHVFPAQELWKRNMDLLVSGSAKLQEIFEQKSGVESDVNNLKDSSLGMSTSESQGSHESIIKSSDNISEISATINQRAHVNGTTSDDFSAKSPIDFVKDNAMRSECSGASSEWVMNGTCQDSDSQSNNLPRPLSKIISIDETYDRLHVVLPSDVSSATQSIVTDAKFNESANLYTKARRHSIEVIATRLENSSEAGLSSRTSPCIIDADFKEDESCFYAKDSHCSLMDRSLSENEENRLSSQSGRQGNSSECLQSSTPDGSGISHLALGVSWDTPDRTSSESEHKINITGSLGDERHSNHIYISRQKRDRPQDERRSKSVPKEAFMVKRTQMQKGNKSALKERLEDRLQILARPRTEIYRKLAELKAMLEREKLQQFSFKPKVGRKPDPESTHSAPIMERIVELQQRFGLRKRARKAYEKEELDNCSFWPRINFRSQVYDKITYQPIQERFQELQRRKFEKIANAQLRMNMGLTFKPEINQKSIQLCKQKGLEMIDVAQRLSALQPSVHLDCKIEPQKNQSTFSPEINKNTDYIIATSKQFKGCCAGFLERQKQYLQTLEEKKKSKEQGSTFDLSFRPNIGNSILILKQSHSQDVLQETPGERFRRLAYKDKEQLWHAREKASEAYYSQFNFHPEIDEVSRILASNKSVYDLYKNEKGRKVKEALEQAAENEFQQKCPFRPEVRTRKNEGCRLKSVIVQRRQLRQEKASTEQESRILRELEALKECTFKPAVNPVPPAKETAPAAIKGLERHLELQCIAKQMRREQEELERKVFFSHACSLPMRQYTIPRPFVLHTAQARYQKRA</sequence>
<keyword evidence="1" id="KW-0175">Coiled coil</keyword>
<feature type="coiled-coil region" evidence="1">
    <location>
        <begin position="751"/>
        <end position="778"/>
    </location>
</feature>
<evidence type="ECO:0000256" key="1">
    <source>
        <dbReference type="SAM" id="Coils"/>
    </source>
</evidence>
<feature type="region of interest" description="Disordered" evidence="2">
    <location>
        <begin position="36"/>
        <end position="55"/>
    </location>
</feature>
<keyword evidence="4" id="KW-1185">Reference proteome</keyword>
<evidence type="ECO:0000313" key="4">
    <source>
        <dbReference type="Proteomes" id="UP000825935"/>
    </source>
</evidence>
<dbReference type="OrthoDB" id="78067at2759"/>
<dbReference type="PANTHER" id="PTHR37028:SF4">
    <property type="entry name" value="ALMS MOTIF DOMAIN-CONTAINING PROTEIN"/>
    <property type="match status" value="1"/>
</dbReference>
<evidence type="ECO:0000256" key="2">
    <source>
        <dbReference type="SAM" id="MobiDB-lite"/>
    </source>
</evidence>
<dbReference type="AlphaFoldDB" id="A0A8T2S1E2"/>